<dbReference type="PANTHER" id="PTHR24221:SF654">
    <property type="entry name" value="ATP-BINDING CASSETTE SUB-FAMILY B MEMBER 6"/>
    <property type="match status" value="1"/>
</dbReference>
<dbReference type="Gene3D" id="1.20.1560.10">
    <property type="entry name" value="ABC transporter type 1, transmembrane domain"/>
    <property type="match status" value="1"/>
</dbReference>
<dbReference type="InterPro" id="IPR011527">
    <property type="entry name" value="ABC1_TM_dom"/>
</dbReference>
<reference evidence="10 11" key="1">
    <citation type="submission" date="2012-01" db="EMBL/GenBank/DDBJ databases">
        <title>The Genome Sequence of Helcococcus kunzii ATCC 51366.</title>
        <authorList>
            <consortium name="The Broad Institute Genome Sequencing Platform"/>
            <person name="Earl A."/>
            <person name="Ward D."/>
            <person name="Feldgarden M."/>
            <person name="Gevers D."/>
            <person name="Huys G."/>
            <person name="Young S.K."/>
            <person name="Zeng Q."/>
            <person name="Gargeya S."/>
            <person name="Fitzgerald M."/>
            <person name="Haas B."/>
            <person name="Abouelleil A."/>
            <person name="Alvarado L."/>
            <person name="Arachchi H.M."/>
            <person name="Berlin A."/>
            <person name="Chapman S.B."/>
            <person name="Gearin G."/>
            <person name="Goldberg J."/>
            <person name="Griggs A."/>
            <person name="Gujja S."/>
            <person name="Hansen M."/>
            <person name="Heiman D."/>
            <person name="Howarth C."/>
            <person name="Larimer J."/>
            <person name="Lui A."/>
            <person name="MacDonald P.J.P."/>
            <person name="McCowen C."/>
            <person name="Montmayeur A."/>
            <person name="Murphy C."/>
            <person name="Neiman D."/>
            <person name="Pearson M."/>
            <person name="Priest M."/>
            <person name="Roberts A."/>
            <person name="Saif S."/>
            <person name="Shea T."/>
            <person name="Sisk P."/>
            <person name="Stolte C."/>
            <person name="Sykes S."/>
            <person name="Wortman J."/>
            <person name="Nusbaum C."/>
            <person name="Birren B."/>
        </authorList>
    </citation>
    <scope>NUCLEOTIDE SEQUENCE [LARGE SCALE GENOMIC DNA]</scope>
    <source>
        <strain evidence="10 11">ATCC 51366</strain>
    </source>
</reference>
<organism evidence="10 11">
    <name type="scientific">Helcococcus kunzii ATCC 51366</name>
    <dbReference type="NCBI Taxonomy" id="883114"/>
    <lineage>
        <taxon>Bacteria</taxon>
        <taxon>Bacillati</taxon>
        <taxon>Bacillota</taxon>
        <taxon>Tissierellia</taxon>
        <taxon>Tissierellales</taxon>
        <taxon>Peptoniphilaceae</taxon>
        <taxon>Helcococcus</taxon>
    </lineage>
</organism>
<keyword evidence="2 7" id="KW-0812">Transmembrane</keyword>
<dbReference type="HOGENOM" id="CLU_000604_84_3_9"/>
<dbReference type="EMBL" id="AGEI01000011">
    <property type="protein sequence ID" value="EHR35699.1"/>
    <property type="molecule type" value="Genomic_DNA"/>
</dbReference>
<evidence type="ECO:0000259" key="9">
    <source>
        <dbReference type="PROSITE" id="PS50929"/>
    </source>
</evidence>
<keyword evidence="3" id="KW-0547">Nucleotide-binding</keyword>
<dbReference type="AlphaFoldDB" id="H3NM29"/>
<dbReference type="PROSITE" id="PS50893">
    <property type="entry name" value="ABC_TRANSPORTER_2"/>
    <property type="match status" value="1"/>
</dbReference>
<feature type="transmembrane region" description="Helical" evidence="7">
    <location>
        <begin position="21"/>
        <end position="41"/>
    </location>
</feature>
<dbReference type="SMART" id="SM00382">
    <property type="entry name" value="AAA"/>
    <property type="match status" value="1"/>
</dbReference>
<dbReference type="GO" id="GO:0005524">
    <property type="term" value="F:ATP binding"/>
    <property type="evidence" value="ECO:0007669"/>
    <property type="project" value="UniProtKB-KW"/>
</dbReference>
<dbReference type="PROSITE" id="PS50929">
    <property type="entry name" value="ABC_TM1F"/>
    <property type="match status" value="1"/>
</dbReference>
<comment type="subcellular location">
    <subcellularLocation>
        <location evidence="1">Cell membrane</location>
        <topology evidence="1">Multi-pass membrane protein</topology>
    </subcellularLocation>
</comment>
<dbReference type="OrthoDB" id="9762778at2"/>
<evidence type="ECO:0000256" key="4">
    <source>
        <dbReference type="ARBA" id="ARBA00022840"/>
    </source>
</evidence>
<dbReference type="SUPFAM" id="SSF90123">
    <property type="entry name" value="ABC transporter transmembrane region"/>
    <property type="match status" value="1"/>
</dbReference>
<proteinExistence type="predicted"/>
<feature type="domain" description="ABC transporter" evidence="8">
    <location>
        <begin position="322"/>
        <end position="556"/>
    </location>
</feature>
<comment type="caution">
    <text evidence="10">The sequence shown here is derived from an EMBL/GenBank/DDBJ whole genome shotgun (WGS) entry which is preliminary data.</text>
</comment>
<evidence type="ECO:0000256" key="2">
    <source>
        <dbReference type="ARBA" id="ARBA00022692"/>
    </source>
</evidence>
<keyword evidence="6 7" id="KW-0472">Membrane</keyword>
<sequence length="564" mass="65108">MYIKILKLGRLGRFSAILDMFFNLIENSSLLLFGISIILILEGRYDAFYLSSILLVSLLFINLFIDRNFIIYWSEKSVQKITNDYLEAIYKNSRWGVKNESLVDILSGDINSIRKLAVFYEEILPQFIEMFILFIALLFLTVKNNSIVFIIVPMAFLIMYFISFFVRKLQHKVNNRRDKRYLNMGAKFMEDLQAMPTILNYNAGNKFQNIFNDKSEKHRKDIIFSLGISLPRSAGRIIVANIGIVLCAYILNKFYLEKISLIELMAIIYLNTQILVTTKKFAYANKQVHMLKPVLNRVLRLIDSTNEVKNYDIKIDEDITEISLKNATFSYDRNQNIFNQVNLSISKGKLYNIVGENGAGKSTLIKLIKGQINLNSGDLILNNTNIKDIDNSLLAKQISIIEKENFLFNATIKENLEYANKNKYPFEKVVCIFDEYGLLDFINEFPMKWDTQIGENGNLLSNGQTQQLVFAMHLLQDKNVYILDEATSSINPENTKIILDALKKLSADKIVINITHNKNDISYSDENIFVNKGELIQGTHKQLLKNDDYIKLYEKLGNEDEENI</sequence>
<feature type="domain" description="ABC transmembrane type-1" evidence="9">
    <location>
        <begin position="111"/>
        <end position="250"/>
    </location>
</feature>
<evidence type="ECO:0000259" key="8">
    <source>
        <dbReference type="PROSITE" id="PS50893"/>
    </source>
</evidence>
<accession>H3NM29</accession>
<dbReference type="STRING" id="883114.HMPREF9709_00390"/>
<dbReference type="InterPro" id="IPR027417">
    <property type="entry name" value="P-loop_NTPase"/>
</dbReference>
<dbReference type="InterPro" id="IPR003593">
    <property type="entry name" value="AAA+_ATPase"/>
</dbReference>
<dbReference type="RefSeq" id="WP_005397445.1">
    <property type="nucleotide sequence ID" value="NZ_JH601088.1"/>
</dbReference>
<name>H3NM29_9FIRM</name>
<dbReference type="InterPro" id="IPR036640">
    <property type="entry name" value="ABC1_TM_sf"/>
</dbReference>
<dbReference type="PANTHER" id="PTHR24221">
    <property type="entry name" value="ATP-BINDING CASSETTE SUB-FAMILY B"/>
    <property type="match status" value="1"/>
</dbReference>
<evidence type="ECO:0000256" key="7">
    <source>
        <dbReference type="SAM" id="Phobius"/>
    </source>
</evidence>
<feature type="transmembrane region" description="Helical" evidence="7">
    <location>
        <begin position="147"/>
        <end position="166"/>
    </location>
</feature>
<feature type="transmembrane region" description="Helical" evidence="7">
    <location>
        <begin position="234"/>
        <end position="252"/>
    </location>
</feature>
<dbReference type="InterPro" id="IPR039421">
    <property type="entry name" value="Type_1_exporter"/>
</dbReference>
<keyword evidence="11" id="KW-1185">Reference proteome</keyword>
<evidence type="ECO:0000313" key="11">
    <source>
        <dbReference type="Proteomes" id="UP000004191"/>
    </source>
</evidence>
<dbReference type="GO" id="GO:0005886">
    <property type="term" value="C:plasma membrane"/>
    <property type="evidence" value="ECO:0007669"/>
    <property type="project" value="UniProtKB-SubCell"/>
</dbReference>
<evidence type="ECO:0008006" key="12">
    <source>
        <dbReference type="Google" id="ProtNLM"/>
    </source>
</evidence>
<evidence type="ECO:0000256" key="5">
    <source>
        <dbReference type="ARBA" id="ARBA00022989"/>
    </source>
</evidence>
<dbReference type="InterPro" id="IPR003439">
    <property type="entry name" value="ABC_transporter-like_ATP-bd"/>
</dbReference>
<dbReference type="eggNOG" id="COG4988">
    <property type="taxonomic scope" value="Bacteria"/>
</dbReference>
<dbReference type="GO" id="GO:0140359">
    <property type="term" value="F:ABC-type transporter activity"/>
    <property type="evidence" value="ECO:0007669"/>
    <property type="project" value="InterPro"/>
</dbReference>
<dbReference type="SUPFAM" id="SSF52540">
    <property type="entry name" value="P-loop containing nucleoside triphosphate hydrolases"/>
    <property type="match status" value="1"/>
</dbReference>
<dbReference type="GO" id="GO:0034040">
    <property type="term" value="F:ATPase-coupled lipid transmembrane transporter activity"/>
    <property type="evidence" value="ECO:0007669"/>
    <property type="project" value="TreeGrafter"/>
</dbReference>
<evidence type="ECO:0000256" key="3">
    <source>
        <dbReference type="ARBA" id="ARBA00022741"/>
    </source>
</evidence>
<gene>
    <name evidence="10" type="ORF">HMPREF9709_00390</name>
</gene>
<dbReference type="Gene3D" id="3.40.50.300">
    <property type="entry name" value="P-loop containing nucleotide triphosphate hydrolases"/>
    <property type="match status" value="1"/>
</dbReference>
<evidence type="ECO:0000256" key="6">
    <source>
        <dbReference type="ARBA" id="ARBA00023136"/>
    </source>
</evidence>
<feature type="transmembrane region" description="Helical" evidence="7">
    <location>
        <begin position="47"/>
        <end position="65"/>
    </location>
</feature>
<dbReference type="GO" id="GO:0016887">
    <property type="term" value="F:ATP hydrolysis activity"/>
    <property type="evidence" value="ECO:0007669"/>
    <property type="project" value="InterPro"/>
</dbReference>
<feature type="transmembrane region" description="Helical" evidence="7">
    <location>
        <begin position="123"/>
        <end position="141"/>
    </location>
</feature>
<evidence type="ECO:0000313" key="10">
    <source>
        <dbReference type="EMBL" id="EHR35699.1"/>
    </source>
</evidence>
<dbReference type="Proteomes" id="UP000004191">
    <property type="component" value="Unassembled WGS sequence"/>
</dbReference>
<dbReference type="Pfam" id="PF00664">
    <property type="entry name" value="ABC_membrane"/>
    <property type="match status" value="1"/>
</dbReference>
<dbReference type="GeneID" id="96998398"/>
<keyword evidence="5 7" id="KW-1133">Transmembrane helix</keyword>
<evidence type="ECO:0000256" key="1">
    <source>
        <dbReference type="ARBA" id="ARBA00004651"/>
    </source>
</evidence>
<protein>
    <recommendedName>
        <fullName evidence="12">ABC transporter domain-containing protein</fullName>
    </recommendedName>
</protein>
<dbReference type="Pfam" id="PF00005">
    <property type="entry name" value="ABC_tran"/>
    <property type="match status" value="1"/>
</dbReference>
<keyword evidence="4" id="KW-0067">ATP-binding</keyword>